<sequence length="1027" mass="109208">MWRRQIFVAALCIFCAVPQIDAVVNKGSFEESASNNVENLNKEVKNEDKEQISAESNIEANRRDAPVLSDSYGVPIPPGSLDSYGPPSIPSNPPPVYGVPDHPSNNIVYPAPPPDIPPPVISADSNLDLPSGRYGVPNSRPGIPFNTYGPPPPPPPPEKYGPPSSPQFKYGPPKFSKPHLSKPHKPRPIYGPPKPSFIPKSPKHHYGPPKYYRKPKPSYGPPKLTYGPPGQYLGSNSFNSGGPKNIYGPPKYIISSPHNHYGPPDPVPHPPPPGVPAPPTPPEIKYDGWKPIPGLVSRPPSDSYGVPQGEPHGTGDLLLNSDFTPPPVGSGQDNHISIESHSNVNSYGSSSSGGVSDSYGAPLNAVTGSGQIVTSSVNSNDHSGDIKIGLSAVGVNPEHSDNLSVIKSIGYEILQESNGQYYVNNNGHSSHSHSNGDVDSYIGISSENNDIHSGGYSNGIGNSYQSSYSGGGSYSSAYSGGSSSSYLPPVSGKIHFDSYSTPPRDSYSVSGPYAAAHSYRTNGLSSSKFNSFKHYKKYPSYRPEGGLSNAATSGGLVPPSGLYGVPPSGQYGTPLIGPHGPPLNALKINPPRHPVVLREPVPHGVIQGLEGRGHHQKDAKGLVHNIHLAQAAQNHYNAASTYIPPPVPDVTKPVTEDFPHVSSDQSLPNVHSHSNFKENIGGSSSYSNALNIHGAQAGALTSYQVPFNTIDGLYGVPSTSVGVISTDHSHGGLSVGLDTSHPSISLDLTQNHGVNPFGFAGIPHDCSAYKSQPLPSLSYGVPSANSYTASLSALTTNIGGYQSGFPINYGVPDLQSAHSHLITDSHSTNNIAIDEKEAFAKSLVPGAEVIQSQSIDFHSLPVQVPNTYAVQIQSSGQHHENPAALASNPYLNNALLQSVLTAVEQTKAQEVQNHVGDGNIHLSSIDLQSGLQLSPDLDVEHSIKNEVYANSLNSTLKEIKDSKKETYSLPSIENNEIALYFNKNMGRNMQLTGDDKDQENSFNVQQQRYEFSSAQNVASKNNSTDSN</sequence>
<proteinExistence type="predicted"/>
<evidence type="ECO:0000313" key="3">
    <source>
        <dbReference type="EMBL" id="KAL3290260.1"/>
    </source>
</evidence>
<accession>A0ABD2PHS7</accession>
<feature type="compositionally biased region" description="Polar residues" evidence="1">
    <location>
        <begin position="233"/>
        <end position="242"/>
    </location>
</feature>
<feature type="compositionally biased region" description="Basic and acidic residues" evidence="1">
    <location>
        <begin position="43"/>
        <end position="52"/>
    </location>
</feature>
<organism evidence="3 4">
    <name type="scientific">Cryptolaemus montrouzieri</name>
    <dbReference type="NCBI Taxonomy" id="559131"/>
    <lineage>
        <taxon>Eukaryota</taxon>
        <taxon>Metazoa</taxon>
        <taxon>Ecdysozoa</taxon>
        <taxon>Arthropoda</taxon>
        <taxon>Hexapoda</taxon>
        <taxon>Insecta</taxon>
        <taxon>Pterygota</taxon>
        <taxon>Neoptera</taxon>
        <taxon>Endopterygota</taxon>
        <taxon>Coleoptera</taxon>
        <taxon>Polyphaga</taxon>
        <taxon>Cucujiformia</taxon>
        <taxon>Coccinelloidea</taxon>
        <taxon>Coccinellidae</taxon>
        <taxon>Scymninae</taxon>
        <taxon>Scymnini</taxon>
        <taxon>Cryptolaemus</taxon>
    </lineage>
</organism>
<reference evidence="3 4" key="1">
    <citation type="journal article" date="2021" name="BMC Biol.">
        <title>Horizontally acquired antibacterial genes associated with adaptive radiation of ladybird beetles.</title>
        <authorList>
            <person name="Li H.S."/>
            <person name="Tang X.F."/>
            <person name="Huang Y.H."/>
            <person name="Xu Z.Y."/>
            <person name="Chen M.L."/>
            <person name="Du X.Y."/>
            <person name="Qiu B.Y."/>
            <person name="Chen P.T."/>
            <person name="Zhang W."/>
            <person name="Slipinski A."/>
            <person name="Escalona H.E."/>
            <person name="Waterhouse R.M."/>
            <person name="Zwick A."/>
            <person name="Pang H."/>
        </authorList>
    </citation>
    <scope>NUCLEOTIDE SEQUENCE [LARGE SCALE GENOMIC DNA]</scope>
    <source>
        <strain evidence="3">SYSU2018</strain>
    </source>
</reference>
<dbReference type="EMBL" id="JABFTP020000186">
    <property type="protein sequence ID" value="KAL3290260.1"/>
    <property type="molecule type" value="Genomic_DNA"/>
</dbReference>
<name>A0ABD2PHS7_9CUCU</name>
<feature type="compositionally biased region" description="Basic residues" evidence="1">
    <location>
        <begin position="201"/>
        <end position="216"/>
    </location>
</feature>
<protein>
    <submittedName>
        <fullName evidence="3">Uncharacterized protein</fullName>
    </submittedName>
</protein>
<keyword evidence="2" id="KW-0732">Signal</keyword>
<evidence type="ECO:0000313" key="4">
    <source>
        <dbReference type="Proteomes" id="UP001516400"/>
    </source>
</evidence>
<feature type="compositionally biased region" description="Pro residues" evidence="1">
    <location>
        <begin position="110"/>
        <end position="120"/>
    </location>
</feature>
<feature type="compositionally biased region" description="Pro residues" evidence="1">
    <location>
        <begin position="87"/>
        <end position="97"/>
    </location>
</feature>
<evidence type="ECO:0000256" key="1">
    <source>
        <dbReference type="SAM" id="MobiDB-lite"/>
    </source>
</evidence>
<evidence type="ECO:0000256" key="2">
    <source>
        <dbReference type="SAM" id="SignalP"/>
    </source>
</evidence>
<keyword evidence="4" id="KW-1185">Reference proteome</keyword>
<gene>
    <name evidence="3" type="ORF">HHI36_023610</name>
</gene>
<feature type="region of interest" description="Disordered" evidence="1">
    <location>
        <begin position="43"/>
        <end position="283"/>
    </location>
</feature>
<feature type="compositionally biased region" description="Pro residues" evidence="1">
    <location>
        <begin position="263"/>
        <end position="282"/>
    </location>
</feature>
<dbReference type="Proteomes" id="UP001516400">
    <property type="component" value="Unassembled WGS sequence"/>
</dbReference>
<feature type="signal peptide" evidence="2">
    <location>
        <begin position="1"/>
        <end position="22"/>
    </location>
</feature>
<comment type="caution">
    <text evidence="3">The sequence shown here is derived from an EMBL/GenBank/DDBJ whole genome shotgun (WGS) entry which is preliminary data.</text>
</comment>
<feature type="chain" id="PRO_5044870691" evidence="2">
    <location>
        <begin position="23"/>
        <end position="1027"/>
    </location>
</feature>
<feature type="compositionally biased region" description="Basic residues" evidence="1">
    <location>
        <begin position="176"/>
        <end position="187"/>
    </location>
</feature>
<feature type="compositionally biased region" description="Pro residues" evidence="1">
    <location>
        <begin position="149"/>
        <end position="165"/>
    </location>
</feature>
<dbReference type="AlphaFoldDB" id="A0ABD2PHS7"/>